<gene>
    <name evidence="1" type="ORF">METZ01_LOCUS215795</name>
</gene>
<dbReference type="AlphaFoldDB" id="A0A382FLU3"/>
<reference evidence="1" key="1">
    <citation type="submission" date="2018-05" db="EMBL/GenBank/DDBJ databases">
        <authorList>
            <person name="Lanie J.A."/>
            <person name="Ng W.-L."/>
            <person name="Kazmierczak K.M."/>
            <person name="Andrzejewski T.M."/>
            <person name="Davidsen T.M."/>
            <person name="Wayne K.J."/>
            <person name="Tettelin H."/>
            <person name="Glass J.I."/>
            <person name="Rusch D."/>
            <person name="Podicherti R."/>
            <person name="Tsui H.-C.T."/>
            <person name="Winkler M.E."/>
        </authorList>
    </citation>
    <scope>NUCLEOTIDE SEQUENCE</scope>
</reference>
<protein>
    <submittedName>
        <fullName evidence="1">Uncharacterized protein</fullName>
    </submittedName>
</protein>
<feature type="non-terminal residue" evidence="1">
    <location>
        <position position="33"/>
    </location>
</feature>
<dbReference type="EMBL" id="UINC01050228">
    <property type="protein sequence ID" value="SVB62941.1"/>
    <property type="molecule type" value="Genomic_DNA"/>
</dbReference>
<sequence>MLWKMLYKTPLRQKPHKNPIQWFGQKKAFLYYN</sequence>
<organism evidence="1">
    <name type="scientific">marine metagenome</name>
    <dbReference type="NCBI Taxonomy" id="408172"/>
    <lineage>
        <taxon>unclassified sequences</taxon>
        <taxon>metagenomes</taxon>
        <taxon>ecological metagenomes</taxon>
    </lineage>
</organism>
<accession>A0A382FLU3</accession>
<name>A0A382FLU3_9ZZZZ</name>
<evidence type="ECO:0000313" key="1">
    <source>
        <dbReference type="EMBL" id="SVB62941.1"/>
    </source>
</evidence>
<proteinExistence type="predicted"/>